<reference evidence="3 4" key="1">
    <citation type="journal article" date="2019" name="PLoS Biol.">
        <title>Sex chromosomes control vertical transmission of feminizing Wolbachia symbionts in an isopod.</title>
        <authorList>
            <person name="Becking T."/>
            <person name="Chebbi M.A."/>
            <person name="Giraud I."/>
            <person name="Moumen B."/>
            <person name="Laverre T."/>
            <person name="Caubet Y."/>
            <person name="Peccoud J."/>
            <person name="Gilbert C."/>
            <person name="Cordaux R."/>
        </authorList>
    </citation>
    <scope>NUCLEOTIDE SEQUENCE [LARGE SCALE GENOMIC DNA]</scope>
    <source>
        <strain evidence="3">ANa2</strain>
        <tissue evidence="3">Whole body excluding digestive tract and cuticle</tissue>
    </source>
</reference>
<dbReference type="InterPro" id="IPR016186">
    <property type="entry name" value="C-type_lectin-like/link_sf"/>
</dbReference>
<name>A0A5N5ST39_9CRUS</name>
<dbReference type="InterPro" id="IPR001304">
    <property type="entry name" value="C-type_lectin-like"/>
</dbReference>
<feature type="domain" description="C-type lectin" evidence="2">
    <location>
        <begin position="100"/>
        <end position="231"/>
    </location>
</feature>
<keyword evidence="4" id="KW-1185">Reference proteome</keyword>
<dbReference type="Pfam" id="PF00059">
    <property type="entry name" value="Lectin_C"/>
    <property type="match status" value="1"/>
</dbReference>
<dbReference type="EMBL" id="SEYY01020343">
    <property type="protein sequence ID" value="KAB7497386.1"/>
    <property type="molecule type" value="Genomic_DNA"/>
</dbReference>
<evidence type="ECO:0000259" key="2">
    <source>
        <dbReference type="SMART" id="SM00034"/>
    </source>
</evidence>
<dbReference type="CDD" id="cd00037">
    <property type="entry name" value="CLECT"/>
    <property type="match status" value="1"/>
</dbReference>
<feature type="non-terminal residue" evidence="3">
    <location>
        <position position="1"/>
    </location>
</feature>
<dbReference type="AlphaFoldDB" id="A0A5N5ST39"/>
<evidence type="ECO:0000313" key="4">
    <source>
        <dbReference type="Proteomes" id="UP000326759"/>
    </source>
</evidence>
<evidence type="ECO:0000313" key="3">
    <source>
        <dbReference type="EMBL" id="KAB7497386.1"/>
    </source>
</evidence>
<gene>
    <name evidence="3" type="ORF">Anas_06516</name>
</gene>
<dbReference type="Gene3D" id="3.10.100.10">
    <property type="entry name" value="Mannose-Binding Protein A, subunit A"/>
    <property type="match status" value="1"/>
</dbReference>
<dbReference type="SMART" id="SM00034">
    <property type="entry name" value="CLECT"/>
    <property type="match status" value="1"/>
</dbReference>
<protein>
    <recommendedName>
        <fullName evidence="2">C-type lectin domain-containing protein</fullName>
    </recommendedName>
</protein>
<accession>A0A5N5ST39</accession>
<comment type="caution">
    <text evidence="3">The sequence shown here is derived from an EMBL/GenBank/DDBJ whole genome shotgun (WGS) entry which is preliminary data.</text>
</comment>
<feature type="compositionally biased region" description="Polar residues" evidence="1">
    <location>
        <begin position="15"/>
        <end position="25"/>
    </location>
</feature>
<dbReference type="SUPFAM" id="SSF56436">
    <property type="entry name" value="C-type lectin-like"/>
    <property type="match status" value="1"/>
</dbReference>
<evidence type="ECO:0000256" key="1">
    <source>
        <dbReference type="SAM" id="MobiDB-lite"/>
    </source>
</evidence>
<sequence>FTSPNDNPPKISGHSLRNTKPPTQKLPQVIFPDLGILTEGFPYEEKIGKTHDVVIEKEPGLNRLPVPSVQKLPEFKINFKLPDFLKFQKKEFSTAQKVECDNLEGKLILGECYTYVSLERPYSEAEKNCRLRGGQVWTPDLSNPALFVLIAQQFPMFSGAPQHMVWIGASLINDRLVAEDGEDITDALLSNINGGGSNSFSETDCIALNFETGALKTVGELCDKKFHYVCEFKLRSSDVSFHKVLKG</sequence>
<organism evidence="3 4">
    <name type="scientific">Armadillidium nasatum</name>
    <dbReference type="NCBI Taxonomy" id="96803"/>
    <lineage>
        <taxon>Eukaryota</taxon>
        <taxon>Metazoa</taxon>
        <taxon>Ecdysozoa</taxon>
        <taxon>Arthropoda</taxon>
        <taxon>Crustacea</taxon>
        <taxon>Multicrustacea</taxon>
        <taxon>Malacostraca</taxon>
        <taxon>Eumalacostraca</taxon>
        <taxon>Peracarida</taxon>
        <taxon>Isopoda</taxon>
        <taxon>Oniscidea</taxon>
        <taxon>Crinocheta</taxon>
        <taxon>Armadillidiidae</taxon>
        <taxon>Armadillidium</taxon>
    </lineage>
</organism>
<proteinExistence type="predicted"/>
<dbReference type="Proteomes" id="UP000326759">
    <property type="component" value="Unassembled WGS sequence"/>
</dbReference>
<feature type="region of interest" description="Disordered" evidence="1">
    <location>
        <begin position="1"/>
        <end position="25"/>
    </location>
</feature>
<dbReference type="InterPro" id="IPR016187">
    <property type="entry name" value="CTDL_fold"/>
</dbReference>